<protein>
    <submittedName>
        <fullName evidence="1">Uncharacterized protein</fullName>
    </submittedName>
</protein>
<dbReference type="AlphaFoldDB" id="R4Z0C7"/>
<proteinExistence type="predicted"/>
<dbReference type="Proteomes" id="UP000018291">
    <property type="component" value="Unassembled WGS sequence"/>
</dbReference>
<gene>
    <name evidence="1" type="ORF">BN381_360036</name>
</gene>
<accession>R4Z0C7</accession>
<organism evidence="1 2">
    <name type="scientific">Candidatus Neomicrothrix parvicella RN1</name>
    <dbReference type="NCBI Taxonomy" id="1229780"/>
    <lineage>
        <taxon>Bacteria</taxon>
        <taxon>Bacillati</taxon>
        <taxon>Actinomycetota</taxon>
        <taxon>Acidimicrobiia</taxon>
        <taxon>Acidimicrobiales</taxon>
        <taxon>Microthrixaceae</taxon>
        <taxon>Candidatus Neomicrothrix</taxon>
    </lineage>
</organism>
<evidence type="ECO:0000313" key="1">
    <source>
        <dbReference type="EMBL" id="CCM64334.1"/>
    </source>
</evidence>
<name>R4Z0C7_9ACTN</name>
<evidence type="ECO:0000313" key="2">
    <source>
        <dbReference type="Proteomes" id="UP000018291"/>
    </source>
</evidence>
<dbReference type="EMBL" id="CANL01000030">
    <property type="protein sequence ID" value="CCM64334.1"/>
    <property type="molecule type" value="Genomic_DNA"/>
</dbReference>
<dbReference type="STRING" id="1229780.BN381_360036"/>
<comment type="caution">
    <text evidence="1">The sequence shown here is derived from an EMBL/GenBank/DDBJ whole genome shotgun (WGS) entry which is preliminary data.</text>
</comment>
<reference evidence="1 2" key="1">
    <citation type="journal article" date="2013" name="ISME J.">
        <title>Metabolic model for the filamentous 'Candidatus Microthrix parvicella' based on genomic and metagenomic analyses.</title>
        <authorList>
            <person name="Jon McIlroy S."/>
            <person name="Kristiansen R."/>
            <person name="Albertsen M."/>
            <person name="Michael Karst S."/>
            <person name="Rossetti S."/>
            <person name="Lund Nielsen J."/>
            <person name="Tandoi V."/>
            <person name="James Seviour R."/>
            <person name="Nielsen P.H."/>
        </authorList>
    </citation>
    <scope>NUCLEOTIDE SEQUENCE [LARGE SCALE GENOMIC DNA]</scope>
    <source>
        <strain evidence="1 2">RN1</strain>
    </source>
</reference>
<dbReference type="HOGENOM" id="CLU_3402717_0_0_11"/>
<keyword evidence="2" id="KW-1185">Reference proteome</keyword>
<sequence>MALRNAAKVGYLSQTGVTQGAPMMTRRQYQ</sequence>